<protein>
    <submittedName>
        <fullName evidence="1">Filamentous hemagglutinin</fullName>
    </submittedName>
</protein>
<accession>H1SFI0</accession>
<proteinExistence type="predicted"/>
<dbReference type="InterPro" id="IPR013783">
    <property type="entry name" value="Ig-like_fold"/>
</dbReference>
<dbReference type="SUPFAM" id="SSF49313">
    <property type="entry name" value="Cadherin-like"/>
    <property type="match status" value="1"/>
</dbReference>
<dbReference type="GO" id="GO:0016020">
    <property type="term" value="C:membrane"/>
    <property type="evidence" value="ECO:0007669"/>
    <property type="project" value="InterPro"/>
</dbReference>
<dbReference type="AlphaFoldDB" id="H1SFI0"/>
<comment type="caution">
    <text evidence="1">The sequence shown here is derived from an EMBL/GenBank/DDBJ whole genome shotgun (WGS) entry which is preliminary data.</text>
</comment>
<gene>
    <name evidence="1" type="ORF">OR16_35507</name>
</gene>
<evidence type="ECO:0000313" key="2">
    <source>
        <dbReference type="Proteomes" id="UP000005808"/>
    </source>
</evidence>
<dbReference type="OrthoDB" id="6091599at2"/>
<dbReference type="RefSeq" id="WP_006163062.1">
    <property type="nucleotide sequence ID" value="NZ_AHJE01000110.1"/>
</dbReference>
<reference evidence="1 2" key="1">
    <citation type="journal article" date="2012" name="J. Bacteriol.">
        <title>De Novo Genome Project of Cupriavidus basilensis OR16.</title>
        <authorList>
            <person name="Cserhati M."/>
            <person name="Kriszt B."/>
            <person name="Szoboszlay S."/>
            <person name="Toth A."/>
            <person name="Szabo I."/>
            <person name="Tancsics A."/>
            <person name="Nagy I."/>
            <person name="Horvath B."/>
            <person name="Nagy I."/>
            <person name="Kukolya J."/>
        </authorList>
    </citation>
    <scope>NUCLEOTIDE SEQUENCE [LARGE SCALE GENOMIC DNA]</scope>
    <source>
        <strain evidence="1 2">OR16</strain>
    </source>
</reference>
<dbReference type="GO" id="GO:0005509">
    <property type="term" value="F:calcium ion binding"/>
    <property type="evidence" value="ECO:0007669"/>
    <property type="project" value="InterPro"/>
</dbReference>
<name>H1SFI0_9BURK</name>
<evidence type="ECO:0000313" key="1">
    <source>
        <dbReference type="EMBL" id="EHP38735.1"/>
    </source>
</evidence>
<dbReference type="Proteomes" id="UP000005808">
    <property type="component" value="Unassembled WGS sequence"/>
</dbReference>
<dbReference type="PATRIC" id="fig|1127483.3.peg.7093"/>
<organism evidence="1 2">
    <name type="scientific">Cupriavidus basilensis OR16</name>
    <dbReference type="NCBI Taxonomy" id="1127483"/>
    <lineage>
        <taxon>Bacteria</taxon>
        <taxon>Pseudomonadati</taxon>
        <taxon>Pseudomonadota</taxon>
        <taxon>Betaproteobacteria</taxon>
        <taxon>Burkholderiales</taxon>
        <taxon>Burkholderiaceae</taxon>
        <taxon>Cupriavidus</taxon>
    </lineage>
</organism>
<sequence>MSLKATGNPSDLIAVSVPKDMARPGSHFRFALPAQAIPGAANGAEVRVTQMDGTALPAWLRFASPSRVFTATSLPASALPLQAVMTVGEVRIPLVITERNQ</sequence>
<dbReference type="EMBL" id="AHJE01000110">
    <property type="protein sequence ID" value="EHP38735.1"/>
    <property type="molecule type" value="Genomic_DNA"/>
</dbReference>
<dbReference type="Gene3D" id="2.60.40.10">
    <property type="entry name" value="Immunoglobulins"/>
    <property type="match status" value="1"/>
</dbReference>
<dbReference type="InterPro" id="IPR015919">
    <property type="entry name" value="Cadherin-like_sf"/>
</dbReference>